<dbReference type="InterPro" id="IPR043148">
    <property type="entry name" value="TagF_C"/>
</dbReference>
<evidence type="ECO:0000313" key="1">
    <source>
        <dbReference type="EMBL" id="TCZ71398.1"/>
    </source>
</evidence>
<dbReference type="Gene3D" id="3.40.50.12580">
    <property type="match status" value="1"/>
</dbReference>
<evidence type="ECO:0000313" key="2">
    <source>
        <dbReference type="Proteomes" id="UP000295164"/>
    </source>
</evidence>
<organism evidence="1 2">
    <name type="scientific">Flaviaesturariibacter aridisoli</name>
    <dbReference type="NCBI Taxonomy" id="2545761"/>
    <lineage>
        <taxon>Bacteria</taxon>
        <taxon>Pseudomonadati</taxon>
        <taxon>Bacteroidota</taxon>
        <taxon>Chitinophagia</taxon>
        <taxon>Chitinophagales</taxon>
        <taxon>Chitinophagaceae</taxon>
        <taxon>Flaviaestuariibacter</taxon>
    </lineage>
</organism>
<dbReference type="Proteomes" id="UP000295164">
    <property type="component" value="Unassembled WGS sequence"/>
</dbReference>
<dbReference type="RefSeq" id="WP_131852021.1">
    <property type="nucleotide sequence ID" value="NZ_SKFH01000013.1"/>
</dbReference>
<sequence length="366" mass="41500">MIGFLQEYRNSHKVVATEYDFIFYSEGAPYHQYMADVFESLLAARRYRICYLTSDAKDPVLQRSAEGLEAYFLKATLMFVFPRLRARALLMTMPNLDLHGYKRSPDVGKYVYLFHALVSTHQQYHEQAFDHYDALFCCGPYHEQEARRAEALRGLKPRDLVPYGYPLLERISSERALKGHDECILVAPSWHPEGILSTCIEALLGQLLPLGLPVFIRPHPEFRKREPKKMKSLEMLVKKQALLHLDTSPDVYNRLASTRLLVTDRSGIALEYAFACKRPVLFIDTPPKIYNRNYTALGIEPVEDRLRPELGRSVAAGNLGEVPAAARALMADAGSWDKKMAALEAATVYGPSQKREGVAYLEGLLS</sequence>
<dbReference type="AlphaFoldDB" id="A0A4R4E436"/>
<accession>A0A4R4E436</accession>
<keyword evidence="2" id="KW-1185">Reference proteome</keyword>
<dbReference type="SUPFAM" id="SSF53756">
    <property type="entry name" value="UDP-Glycosyltransferase/glycogen phosphorylase"/>
    <property type="match status" value="1"/>
</dbReference>
<dbReference type="OrthoDB" id="9780552at2"/>
<reference evidence="1 2" key="1">
    <citation type="submission" date="2019-03" db="EMBL/GenBank/DDBJ databases">
        <authorList>
            <person name="Kim M.K.M."/>
        </authorList>
    </citation>
    <scope>NUCLEOTIDE SEQUENCE [LARGE SCALE GENOMIC DNA]</scope>
    <source>
        <strain evidence="1 2">17J68-15</strain>
    </source>
</reference>
<evidence type="ECO:0008006" key="3">
    <source>
        <dbReference type="Google" id="ProtNLM"/>
    </source>
</evidence>
<name>A0A4R4E436_9BACT</name>
<comment type="caution">
    <text evidence="1">The sequence shown here is derived from an EMBL/GenBank/DDBJ whole genome shotgun (WGS) entry which is preliminary data.</text>
</comment>
<protein>
    <recommendedName>
        <fullName evidence="3">CDP-glycerol--glycerophosphate glycerophosphotransferase</fullName>
    </recommendedName>
</protein>
<gene>
    <name evidence="1" type="ORF">E0486_09975</name>
</gene>
<dbReference type="EMBL" id="SKFH01000013">
    <property type="protein sequence ID" value="TCZ71398.1"/>
    <property type="molecule type" value="Genomic_DNA"/>
</dbReference>
<proteinExistence type="predicted"/>